<dbReference type="EMBL" id="JPGY02000001">
    <property type="protein sequence ID" value="KRU11754.1"/>
    <property type="molecule type" value="Genomic_DNA"/>
</dbReference>
<dbReference type="EMBL" id="CP009268">
    <property type="protein sequence ID" value="AJA52236.1"/>
    <property type="molecule type" value="Genomic_DNA"/>
</dbReference>
<dbReference type="InterPro" id="IPR050378">
    <property type="entry name" value="Metallo-dep_Hydrolases_sf"/>
</dbReference>
<dbReference type="EC" id="3.5.1.81" evidence="3"/>
<dbReference type="GeneID" id="93074324"/>
<dbReference type="AlphaFoldDB" id="A0A0H3J8I7"/>
<organism evidence="3 6">
    <name type="scientific">Clostridium pasteurianum DSM 525 = ATCC 6013</name>
    <dbReference type="NCBI Taxonomy" id="1262449"/>
    <lineage>
        <taxon>Bacteria</taxon>
        <taxon>Bacillati</taxon>
        <taxon>Bacillota</taxon>
        <taxon>Clostridia</taxon>
        <taxon>Eubacteriales</taxon>
        <taxon>Clostridiaceae</taxon>
        <taxon>Clostridium</taxon>
    </lineage>
</organism>
<dbReference type="PANTHER" id="PTHR11647">
    <property type="entry name" value="HYDRANTOINASE/DIHYDROPYRIMIDINASE FAMILY MEMBER"/>
    <property type="match status" value="1"/>
</dbReference>
<dbReference type="GO" id="GO:0047421">
    <property type="term" value="F:N-acyl-D-glutamate deacylase activity"/>
    <property type="evidence" value="ECO:0007669"/>
    <property type="project" value="UniProtKB-EC"/>
</dbReference>
<dbReference type="eggNOG" id="COG3653">
    <property type="taxonomic scope" value="Bacteria"/>
</dbReference>
<dbReference type="Proteomes" id="UP000030905">
    <property type="component" value="Chromosome"/>
</dbReference>
<evidence type="ECO:0000259" key="2">
    <source>
        <dbReference type="Pfam" id="PF01979"/>
    </source>
</evidence>
<dbReference type="RefSeq" id="WP_003441902.1">
    <property type="nucleotide sequence ID" value="NZ_ANZB01000002.1"/>
</dbReference>
<evidence type="ECO:0000313" key="6">
    <source>
        <dbReference type="Proteomes" id="UP000030905"/>
    </source>
</evidence>
<reference evidence="4 5" key="3">
    <citation type="journal article" name="Genome Announc.">
        <title>Improved Draft Genome Sequence of Clostridium pasteurianum Strain ATCC 6013 (DSM 525) Using a Hybrid Next-Generation Sequencing Approach.</title>
        <authorList>
            <person name="Pyne M.E."/>
            <person name="Utturkar S."/>
            <person name="Brown S.D."/>
            <person name="Moo-Young M."/>
            <person name="Chung D.A."/>
            <person name="Chou C.P."/>
        </authorList>
    </citation>
    <scope>NUCLEOTIDE SEQUENCE [LARGE SCALE GENOMIC DNA]</scope>
    <source>
        <strain evidence="4 5">ATCC 6013</strain>
    </source>
</reference>
<reference evidence="4" key="2">
    <citation type="submission" date="2015-10" db="EMBL/GenBank/DDBJ databases">
        <title>Improved Draft Genome Sequence of Clostridium pasteurianum Strain ATCC 6013 (DSM 525) Using a Hybrid Next-Generation Sequencing Approach.</title>
        <authorList>
            <person name="Pyne M.E."/>
            <person name="Utturkar S.M."/>
            <person name="Brown S.D."/>
            <person name="Moo-Young M."/>
            <person name="Chung D.A."/>
            <person name="Chou P.C."/>
        </authorList>
    </citation>
    <scope>NUCLEOTIDE SEQUENCE</scope>
    <source>
        <strain evidence="4">ATCC 6013</strain>
    </source>
</reference>
<feature type="domain" description="Amidohydrolase-related" evidence="2">
    <location>
        <begin position="53"/>
        <end position="437"/>
    </location>
</feature>
<gene>
    <name evidence="3" type="primary">dan</name>
    <name evidence="3" type="ORF">CLPA_c21780</name>
    <name evidence="4" type="ORF">CP6013_01001</name>
</gene>
<dbReference type="EC" id="3.5.1.82" evidence="4"/>
<dbReference type="InterPro" id="IPR006680">
    <property type="entry name" value="Amidohydro-rel"/>
</dbReference>
<sequence length="462" mass="50739">MNIYDLVVKNGNVVDVEQKIIKKANVGICKNKICTITDKNIKGNVEIDASGLIVSPGFIDIHGHVDGSIPCGKLSVLQGVTTTVGGNCGGGILDIKKFFDEQDNRGFFINQAQLIGHSFRLREAVGIGDPYISATKRQIEIMSDLLKKSFQDGAIGLSFGIEYAPGSSRDEIMTLSSIAEKYDKIVAIHTNVNNPNDLSSLKDAIDISEETGVEVLVSHFVYQYGTGIMTEALEMMDRARDRGLRVSADSGMYTAFSTFIGSTIYDEQYMKKFGWKFEDLLVATGKYKGKRLTRDTYEELRKYSKEESVICFTGIEDEIYEALAKEYVILSSDIGPSPTGRTSEGHPQNAGTFPRFFRKMVREKKILSLLEAVEKCTLSPANRLGLTNKGRMKVGADADIVVFDIDTISDKAQFPDIGEPDAKPEGISTVVVNGKLVVSEGDLILNSMPGKCIRDLPACTIW</sequence>
<dbReference type="KEGG" id="cpae:CPAST_c21780"/>
<dbReference type="PANTHER" id="PTHR11647:SF1">
    <property type="entry name" value="COLLAPSIN RESPONSE MEDIATOR PROTEIN"/>
    <property type="match status" value="1"/>
</dbReference>
<name>A0A0H3J8I7_CLOPA</name>
<dbReference type="SUPFAM" id="SSF51338">
    <property type="entry name" value="Composite domain of metallo-dependent hydrolases"/>
    <property type="match status" value="1"/>
</dbReference>
<keyword evidence="3" id="KW-0378">Hydrolase</keyword>
<dbReference type="GO" id="GO:0047420">
    <property type="term" value="F:N-acyl-D-amino-acid deacylase activity"/>
    <property type="evidence" value="ECO:0007669"/>
    <property type="project" value="UniProtKB-EC"/>
</dbReference>
<dbReference type="SUPFAM" id="SSF51556">
    <property type="entry name" value="Metallo-dependent hydrolases"/>
    <property type="match status" value="1"/>
</dbReference>
<dbReference type="InterPro" id="IPR011059">
    <property type="entry name" value="Metal-dep_hydrolase_composite"/>
</dbReference>
<proteinExistence type="predicted"/>
<reference evidence="3 6" key="1">
    <citation type="journal article" date="2015" name="Genome Announc.">
        <title>Complete Genome Sequence of the Nitrogen-Fixing and Solvent-Producing Clostridium pasteurianum DSM 525.</title>
        <authorList>
            <person name="Poehlein A."/>
            <person name="Grosse-Honebrink A."/>
            <person name="Zhang Y."/>
            <person name="Minton N.P."/>
            <person name="Daniel R."/>
        </authorList>
    </citation>
    <scope>NUCLEOTIDE SEQUENCE [LARGE SCALE GENOMIC DNA]</scope>
    <source>
        <strain evidence="3">DSM 525</strain>
        <strain evidence="6">DSM 525 / ATCC 6013</strain>
    </source>
</reference>
<evidence type="ECO:0000313" key="3">
    <source>
        <dbReference type="EMBL" id="AJA52236.1"/>
    </source>
</evidence>
<dbReference type="Proteomes" id="UP000028042">
    <property type="component" value="Unassembled WGS sequence"/>
</dbReference>
<dbReference type="InterPro" id="IPR032466">
    <property type="entry name" value="Metal_Hydrolase"/>
</dbReference>
<evidence type="ECO:0000313" key="5">
    <source>
        <dbReference type="Proteomes" id="UP000028042"/>
    </source>
</evidence>
<protein>
    <submittedName>
        <fullName evidence="3">D-aminoacylase</fullName>
        <ecNumber evidence="3">3.5.1.81</ecNumber>
    </submittedName>
    <submittedName>
        <fullName evidence="4">N-acyl-D-glutamate deacylase</fullName>
        <ecNumber evidence="4">3.5.1.82</ecNumber>
    </submittedName>
</protein>
<comment type="cofactor">
    <cofactor evidence="1">
        <name>Zn(2+)</name>
        <dbReference type="ChEBI" id="CHEBI:29105"/>
    </cofactor>
</comment>
<evidence type="ECO:0000256" key="1">
    <source>
        <dbReference type="ARBA" id="ARBA00001947"/>
    </source>
</evidence>
<accession>A0A0H3J8I7</accession>
<dbReference type="PATRIC" id="fig|1262449.3.peg.817"/>
<dbReference type="Pfam" id="PF01979">
    <property type="entry name" value="Amidohydro_1"/>
    <property type="match status" value="1"/>
</dbReference>
<dbReference type="KEGG" id="cpat:CLPA_c21780"/>
<evidence type="ECO:0000313" key="4">
    <source>
        <dbReference type="EMBL" id="KRU11754.1"/>
    </source>
</evidence>
<dbReference type="Gene3D" id="3.20.20.140">
    <property type="entry name" value="Metal-dependent hydrolases"/>
    <property type="match status" value="1"/>
</dbReference>
<keyword evidence="6" id="KW-1185">Reference proteome</keyword>